<evidence type="ECO:0000256" key="5">
    <source>
        <dbReference type="SAM" id="Coils"/>
    </source>
</evidence>
<dbReference type="SMART" id="SM00387">
    <property type="entry name" value="HATPase_c"/>
    <property type="match status" value="1"/>
</dbReference>
<dbReference type="Proteomes" id="UP000600449">
    <property type="component" value="Unassembled WGS sequence"/>
</dbReference>
<dbReference type="Gene3D" id="3.40.50.2300">
    <property type="match status" value="1"/>
</dbReference>
<evidence type="ECO:0000259" key="7">
    <source>
        <dbReference type="PROSITE" id="PS50109"/>
    </source>
</evidence>
<dbReference type="RefSeq" id="WP_244645080.1">
    <property type="nucleotide sequence ID" value="NZ_BMMF01000002.1"/>
</dbReference>
<dbReference type="PANTHER" id="PTHR43065">
    <property type="entry name" value="SENSOR HISTIDINE KINASE"/>
    <property type="match status" value="1"/>
</dbReference>
<organism evidence="9 10">
    <name type="scientific">Salinarimonas ramus</name>
    <dbReference type="NCBI Taxonomy" id="690164"/>
    <lineage>
        <taxon>Bacteria</taxon>
        <taxon>Pseudomonadati</taxon>
        <taxon>Pseudomonadota</taxon>
        <taxon>Alphaproteobacteria</taxon>
        <taxon>Hyphomicrobiales</taxon>
        <taxon>Salinarimonadaceae</taxon>
        <taxon>Salinarimonas</taxon>
    </lineage>
</organism>
<dbReference type="EMBL" id="BMMF01000002">
    <property type="protein sequence ID" value="GGK23411.1"/>
    <property type="molecule type" value="Genomic_DNA"/>
</dbReference>
<evidence type="ECO:0000256" key="4">
    <source>
        <dbReference type="PROSITE-ProRule" id="PRU00169"/>
    </source>
</evidence>
<keyword evidence="6" id="KW-0472">Membrane</keyword>
<dbReference type="PRINTS" id="PR00344">
    <property type="entry name" value="BCTRLSENSOR"/>
</dbReference>
<reference evidence="9 10" key="1">
    <citation type="journal article" date="2014" name="Int. J. Syst. Evol. Microbiol.">
        <title>Complete genome sequence of Corynebacterium casei LMG S-19264T (=DSM 44701T), isolated from a smear-ripened cheese.</title>
        <authorList>
            <consortium name="US DOE Joint Genome Institute (JGI-PGF)"/>
            <person name="Walter F."/>
            <person name="Albersmeier A."/>
            <person name="Kalinowski J."/>
            <person name="Ruckert C."/>
        </authorList>
    </citation>
    <scope>NUCLEOTIDE SEQUENCE [LARGE SCALE GENOMIC DNA]</scope>
    <source>
        <strain evidence="9 10">CGMCC 1.9161</strain>
    </source>
</reference>
<dbReference type="SUPFAM" id="SSF52172">
    <property type="entry name" value="CheY-like"/>
    <property type="match status" value="1"/>
</dbReference>
<dbReference type="InterPro" id="IPR005467">
    <property type="entry name" value="His_kinase_dom"/>
</dbReference>
<keyword evidence="5" id="KW-0175">Coiled coil</keyword>
<evidence type="ECO:0000313" key="9">
    <source>
        <dbReference type="EMBL" id="GGK23411.1"/>
    </source>
</evidence>
<keyword evidence="3 4" id="KW-0597">Phosphoprotein</keyword>
<gene>
    <name evidence="9" type="ORF">GCM10011322_07710</name>
</gene>
<dbReference type="InterPro" id="IPR036097">
    <property type="entry name" value="HisK_dim/P_sf"/>
</dbReference>
<feature type="coiled-coil region" evidence="5">
    <location>
        <begin position="142"/>
        <end position="169"/>
    </location>
</feature>
<feature type="domain" description="Response regulatory" evidence="8">
    <location>
        <begin position="420"/>
        <end position="538"/>
    </location>
</feature>
<feature type="transmembrane region" description="Helical" evidence="6">
    <location>
        <begin position="61"/>
        <end position="83"/>
    </location>
</feature>
<proteinExistence type="predicted"/>
<evidence type="ECO:0000313" key="10">
    <source>
        <dbReference type="Proteomes" id="UP000600449"/>
    </source>
</evidence>
<keyword evidence="6" id="KW-0812">Transmembrane</keyword>
<dbReference type="AlphaFoldDB" id="A0A917Q6M7"/>
<feature type="domain" description="Histidine kinase" evidence="7">
    <location>
        <begin position="178"/>
        <end position="399"/>
    </location>
</feature>
<dbReference type="Gene3D" id="3.30.565.10">
    <property type="entry name" value="Histidine kinase-like ATPase, C-terminal domain"/>
    <property type="match status" value="1"/>
</dbReference>
<dbReference type="PANTHER" id="PTHR43065:SF42">
    <property type="entry name" value="TWO-COMPONENT SENSOR PPRA"/>
    <property type="match status" value="1"/>
</dbReference>
<dbReference type="InterPro" id="IPR001789">
    <property type="entry name" value="Sig_transdc_resp-reg_receiver"/>
</dbReference>
<dbReference type="InterPro" id="IPR004358">
    <property type="entry name" value="Sig_transdc_His_kin-like_C"/>
</dbReference>
<protein>
    <recommendedName>
        <fullName evidence="2">histidine kinase</fullName>
        <ecNumber evidence="2">2.7.13.3</ecNumber>
    </recommendedName>
</protein>
<dbReference type="SMART" id="SM00388">
    <property type="entry name" value="HisKA"/>
    <property type="match status" value="1"/>
</dbReference>
<dbReference type="Pfam" id="PF02518">
    <property type="entry name" value="HATPase_c"/>
    <property type="match status" value="1"/>
</dbReference>
<sequence>MIEFMRQLFSVESLAPHGMCLTWRPELIWTHVVSDALIGVAYLSIPLALAAFVVKRKDLRFGWMFWCFATFITACGVTHLFGIRTLWVPDYGTEAVLKVFTAAISLATAAALWPLLPVALAVPSPSQLEAANASLRARILERDAALDALRREIAEREKAEETLRQVQKMEAIGQLTGGVAHDFNNLLSATLSSLQLLAKRLPEGDAKARRYLDNAVAASERGAALTHRLLAFARRQTLAPATIDVPGLVGGMMDLLQRSLGPMIDVETRFPERLAPVEVDANQLELALLNLAVNARDAMPEGGRLVISAREETLGAGDPDGLAPGRYVRISVRDTGVGMDTQTLARAAEPFYTTKEIGKGTGLGLSMVHGLAAQSGGALRLASEPGFGTEAVILLPAASAAAPAASPDPEPAAEDLPALRVLLVDDDPLVLAGTRDLLVELGHSVVALPAAAEALARLESEPDIDVVLTDLAMPGMTGVALAQALRERRPELPVLLLTGFGDAAGDWPRLAKPLREEDLARALAPVARSVAARRAEHA</sequence>
<dbReference type="InterPro" id="IPR058544">
    <property type="entry name" value="ETR1_N"/>
</dbReference>
<dbReference type="InterPro" id="IPR003594">
    <property type="entry name" value="HATPase_dom"/>
</dbReference>
<evidence type="ECO:0000256" key="1">
    <source>
        <dbReference type="ARBA" id="ARBA00000085"/>
    </source>
</evidence>
<dbReference type="EC" id="2.7.13.3" evidence="2"/>
<dbReference type="SUPFAM" id="SSF47384">
    <property type="entry name" value="Homodimeric domain of signal transducing histidine kinase"/>
    <property type="match status" value="1"/>
</dbReference>
<dbReference type="Pfam" id="PF00072">
    <property type="entry name" value="Response_reg"/>
    <property type="match status" value="1"/>
</dbReference>
<comment type="caution">
    <text evidence="9">The sequence shown here is derived from an EMBL/GenBank/DDBJ whole genome shotgun (WGS) entry which is preliminary data.</text>
</comment>
<dbReference type="PROSITE" id="PS50109">
    <property type="entry name" value="HIS_KIN"/>
    <property type="match status" value="1"/>
</dbReference>
<evidence type="ECO:0000256" key="3">
    <source>
        <dbReference type="ARBA" id="ARBA00022553"/>
    </source>
</evidence>
<accession>A0A917Q6M7</accession>
<dbReference type="InterPro" id="IPR011006">
    <property type="entry name" value="CheY-like_superfamily"/>
</dbReference>
<dbReference type="GO" id="GO:0000155">
    <property type="term" value="F:phosphorelay sensor kinase activity"/>
    <property type="evidence" value="ECO:0007669"/>
    <property type="project" value="InterPro"/>
</dbReference>
<evidence type="ECO:0000259" key="8">
    <source>
        <dbReference type="PROSITE" id="PS50110"/>
    </source>
</evidence>
<keyword evidence="6" id="KW-1133">Transmembrane helix</keyword>
<dbReference type="InterPro" id="IPR036890">
    <property type="entry name" value="HATPase_C_sf"/>
</dbReference>
<feature type="modified residue" description="4-aspartylphosphate" evidence="4">
    <location>
        <position position="470"/>
    </location>
</feature>
<feature type="transmembrane region" description="Helical" evidence="6">
    <location>
        <begin position="28"/>
        <end position="54"/>
    </location>
</feature>
<dbReference type="InterPro" id="IPR003661">
    <property type="entry name" value="HisK_dim/P_dom"/>
</dbReference>
<name>A0A917Q6M7_9HYPH</name>
<keyword evidence="10" id="KW-1185">Reference proteome</keyword>
<evidence type="ECO:0000256" key="6">
    <source>
        <dbReference type="SAM" id="Phobius"/>
    </source>
</evidence>
<dbReference type="CDD" id="cd00082">
    <property type="entry name" value="HisKA"/>
    <property type="match status" value="1"/>
</dbReference>
<dbReference type="SUPFAM" id="SSF55874">
    <property type="entry name" value="ATPase domain of HSP90 chaperone/DNA topoisomerase II/histidine kinase"/>
    <property type="match status" value="1"/>
</dbReference>
<dbReference type="Pfam" id="PF25487">
    <property type="entry name" value="ETR1_N"/>
    <property type="match status" value="1"/>
</dbReference>
<evidence type="ECO:0000256" key="2">
    <source>
        <dbReference type="ARBA" id="ARBA00012438"/>
    </source>
</evidence>
<dbReference type="PROSITE" id="PS50110">
    <property type="entry name" value="RESPONSE_REGULATORY"/>
    <property type="match status" value="1"/>
</dbReference>
<dbReference type="Pfam" id="PF00512">
    <property type="entry name" value="HisKA"/>
    <property type="match status" value="1"/>
</dbReference>
<comment type="catalytic activity">
    <reaction evidence="1">
        <text>ATP + protein L-histidine = ADP + protein N-phospho-L-histidine.</text>
        <dbReference type="EC" id="2.7.13.3"/>
    </reaction>
</comment>
<dbReference type="Gene3D" id="1.10.287.130">
    <property type="match status" value="1"/>
</dbReference>
<dbReference type="SMART" id="SM00448">
    <property type="entry name" value="REC"/>
    <property type="match status" value="1"/>
</dbReference>